<dbReference type="Proteomes" id="UP000006882">
    <property type="component" value="Chromosome G7"/>
</dbReference>
<reference evidence="1 2" key="1">
    <citation type="journal article" date="2013" name="Nat. Genet.">
        <title>The high-quality draft genome of peach (Prunus persica) identifies unique patterns of genetic diversity, domestication and genome evolution.</title>
        <authorList>
            <consortium name="International Peach Genome Initiative"/>
            <person name="Verde I."/>
            <person name="Abbott A.G."/>
            <person name="Scalabrin S."/>
            <person name="Jung S."/>
            <person name="Shu S."/>
            <person name="Marroni F."/>
            <person name="Zhebentyayeva T."/>
            <person name="Dettori M.T."/>
            <person name="Grimwood J."/>
            <person name="Cattonaro F."/>
            <person name="Zuccolo A."/>
            <person name="Rossini L."/>
            <person name="Jenkins J."/>
            <person name="Vendramin E."/>
            <person name="Meisel L.A."/>
            <person name="Decroocq V."/>
            <person name="Sosinski B."/>
            <person name="Prochnik S."/>
            <person name="Mitros T."/>
            <person name="Policriti A."/>
            <person name="Cipriani G."/>
            <person name="Dondini L."/>
            <person name="Ficklin S."/>
            <person name="Goodstein D.M."/>
            <person name="Xuan P."/>
            <person name="Del Fabbro C."/>
            <person name="Aramini V."/>
            <person name="Copetti D."/>
            <person name="Gonzalez S."/>
            <person name="Horner D.S."/>
            <person name="Falchi R."/>
            <person name="Lucas S."/>
            <person name="Mica E."/>
            <person name="Maldonado J."/>
            <person name="Lazzari B."/>
            <person name="Bielenberg D."/>
            <person name="Pirona R."/>
            <person name="Miculan M."/>
            <person name="Barakat A."/>
            <person name="Testolin R."/>
            <person name="Stella A."/>
            <person name="Tartarini S."/>
            <person name="Tonutti P."/>
            <person name="Arus P."/>
            <person name="Orellana A."/>
            <person name="Wells C."/>
            <person name="Main D."/>
            <person name="Vizzotto G."/>
            <person name="Silva H."/>
            <person name="Salamini F."/>
            <person name="Schmutz J."/>
            <person name="Morgante M."/>
            <person name="Rokhsar D.S."/>
        </authorList>
    </citation>
    <scope>NUCLEOTIDE SEQUENCE [LARGE SCALE GENOMIC DNA]</scope>
    <source>
        <strain evidence="2">cv. Nemared</strain>
    </source>
</reference>
<proteinExistence type="predicted"/>
<dbReference type="AlphaFoldDB" id="A0A251NBH8"/>
<evidence type="ECO:0000313" key="2">
    <source>
        <dbReference type="Proteomes" id="UP000006882"/>
    </source>
</evidence>
<gene>
    <name evidence="1" type="ORF">PRUPE_7G099600</name>
</gene>
<keyword evidence="2" id="KW-1185">Reference proteome</keyword>
<dbReference type="EMBL" id="CM007657">
    <property type="protein sequence ID" value="ONH95979.1"/>
    <property type="molecule type" value="Genomic_DNA"/>
</dbReference>
<evidence type="ECO:0000313" key="1">
    <source>
        <dbReference type="EMBL" id="ONH95979.1"/>
    </source>
</evidence>
<name>A0A251NBH8_PRUPE</name>
<organism evidence="1 2">
    <name type="scientific">Prunus persica</name>
    <name type="common">Peach</name>
    <name type="synonym">Amygdalus persica</name>
    <dbReference type="NCBI Taxonomy" id="3760"/>
    <lineage>
        <taxon>Eukaryota</taxon>
        <taxon>Viridiplantae</taxon>
        <taxon>Streptophyta</taxon>
        <taxon>Embryophyta</taxon>
        <taxon>Tracheophyta</taxon>
        <taxon>Spermatophyta</taxon>
        <taxon>Magnoliopsida</taxon>
        <taxon>eudicotyledons</taxon>
        <taxon>Gunneridae</taxon>
        <taxon>Pentapetalae</taxon>
        <taxon>rosids</taxon>
        <taxon>fabids</taxon>
        <taxon>Rosales</taxon>
        <taxon>Rosaceae</taxon>
        <taxon>Amygdaloideae</taxon>
        <taxon>Amygdaleae</taxon>
        <taxon>Prunus</taxon>
    </lineage>
</organism>
<protein>
    <submittedName>
        <fullName evidence="1">Uncharacterized protein</fullName>
    </submittedName>
</protein>
<dbReference type="Gramene" id="ONH95979">
    <property type="protein sequence ID" value="ONH95979"/>
    <property type="gene ID" value="PRUPE_7G099600"/>
</dbReference>
<accession>A0A251NBH8</accession>
<sequence length="80" mass="9208">MLLFLSFVFPPCLSESPLSLLPIPLISLIFDSFCLQMPPSIHYISLKFSSSPFPMIDFLYFFLFTLTLNFPKLCLNLKNP</sequence>